<reference evidence="2" key="4">
    <citation type="journal article" date="2015" name="G3 (Bethesda)">
        <title>Genome sequences of three phytopathogenic species of the Magnaporthaceae family of fungi.</title>
        <authorList>
            <person name="Okagaki L.H."/>
            <person name="Nunes C.C."/>
            <person name="Sailsbery J."/>
            <person name="Clay B."/>
            <person name="Brown D."/>
            <person name="John T."/>
            <person name="Oh Y."/>
            <person name="Young N."/>
            <person name="Fitzgerald M."/>
            <person name="Haas B.J."/>
            <person name="Zeng Q."/>
            <person name="Young S."/>
            <person name="Adiconis X."/>
            <person name="Fan L."/>
            <person name="Levin J.Z."/>
            <person name="Mitchell T.K."/>
            <person name="Okubara P.A."/>
            <person name="Farman M.L."/>
            <person name="Kohn L.M."/>
            <person name="Birren B."/>
            <person name="Ma L.-J."/>
            <person name="Dean R.A."/>
        </authorList>
    </citation>
    <scope>NUCLEOTIDE SEQUENCE</scope>
    <source>
        <strain evidence="2">ATCC 64411 / 73-15</strain>
    </source>
</reference>
<name>A0A0C4E6U7_MAGP6</name>
<reference evidence="2" key="5">
    <citation type="submission" date="2015-06" db="UniProtKB">
        <authorList>
            <consortium name="EnsemblFungi"/>
        </authorList>
    </citation>
    <scope>IDENTIFICATION</scope>
    <source>
        <strain evidence="2">ATCC 64411</strain>
    </source>
</reference>
<reference evidence="1" key="3">
    <citation type="submission" date="2011-03" db="EMBL/GenBank/DDBJ databases">
        <title>Annotation of Magnaporthe poae ATCC 64411.</title>
        <authorList>
            <person name="Ma L.-J."/>
            <person name="Dead R."/>
            <person name="Young S.K."/>
            <person name="Zeng Q."/>
            <person name="Gargeya S."/>
            <person name="Fitzgerald M."/>
            <person name="Haas B."/>
            <person name="Abouelleil A."/>
            <person name="Alvarado L."/>
            <person name="Arachchi H.M."/>
            <person name="Berlin A."/>
            <person name="Brown A."/>
            <person name="Chapman S.B."/>
            <person name="Chen Z."/>
            <person name="Dunbar C."/>
            <person name="Freedman E."/>
            <person name="Gearin G."/>
            <person name="Gellesch M."/>
            <person name="Goldberg J."/>
            <person name="Griggs A."/>
            <person name="Gujja S."/>
            <person name="Heiman D."/>
            <person name="Howarth C."/>
            <person name="Larson L."/>
            <person name="Lui A."/>
            <person name="MacDonald P.J.P."/>
            <person name="Mehta T."/>
            <person name="Montmayeur A."/>
            <person name="Murphy C."/>
            <person name="Neiman D."/>
            <person name="Pearson M."/>
            <person name="Priest M."/>
            <person name="Roberts A."/>
            <person name="Saif S."/>
            <person name="Shea T."/>
            <person name="Shenoy N."/>
            <person name="Sisk P."/>
            <person name="Stolte C."/>
            <person name="Sykes S."/>
            <person name="Yandava C."/>
            <person name="Wortman J."/>
            <person name="Nusbaum C."/>
            <person name="Birren B."/>
        </authorList>
    </citation>
    <scope>NUCLEOTIDE SEQUENCE</scope>
    <source>
        <strain evidence="1">ATCC 64411</strain>
    </source>
</reference>
<dbReference type="Proteomes" id="UP000011715">
    <property type="component" value="Unassembled WGS sequence"/>
</dbReference>
<dbReference type="EnsemblFungi" id="MAPG_08244T0">
    <property type="protein sequence ID" value="MAPG_08244T0"/>
    <property type="gene ID" value="MAPG_08244"/>
</dbReference>
<gene>
    <name evidence="1" type="ORF">MAPG_08244</name>
</gene>
<keyword evidence="3" id="KW-1185">Reference proteome</keyword>
<accession>A0A0C4E6U7</accession>
<evidence type="ECO:0000313" key="2">
    <source>
        <dbReference type="EnsemblFungi" id="MAPG_08244T0"/>
    </source>
</evidence>
<dbReference type="VEuPathDB" id="FungiDB:MAPG_08244"/>
<evidence type="ECO:0000313" key="1">
    <source>
        <dbReference type="EMBL" id="KLU89270.1"/>
    </source>
</evidence>
<evidence type="ECO:0000313" key="3">
    <source>
        <dbReference type="Proteomes" id="UP000011715"/>
    </source>
</evidence>
<reference evidence="1" key="2">
    <citation type="submission" date="2010-05" db="EMBL/GenBank/DDBJ databases">
        <title>The Genome Sequence of Magnaporthe poae strain ATCC 64411.</title>
        <authorList>
            <consortium name="The Broad Institute Genome Sequencing Platform"/>
            <consortium name="Broad Institute Genome Sequencing Center for Infectious Disease"/>
            <person name="Ma L.-J."/>
            <person name="Dead R."/>
            <person name="Young S."/>
            <person name="Zeng Q."/>
            <person name="Koehrsen M."/>
            <person name="Alvarado L."/>
            <person name="Berlin A."/>
            <person name="Chapman S.B."/>
            <person name="Chen Z."/>
            <person name="Freedman E."/>
            <person name="Gellesch M."/>
            <person name="Goldberg J."/>
            <person name="Griggs A."/>
            <person name="Gujja S."/>
            <person name="Heilman E.R."/>
            <person name="Heiman D."/>
            <person name="Hepburn T."/>
            <person name="Howarth C."/>
            <person name="Jen D."/>
            <person name="Larson L."/>
            <person name="Mehta T."/>
            <person name="Neiman D."/>
            <person name="Pearson M."/>
            <person name="Roberts A."/>
            <person name="Saif S."/>
            <person name="Shea T."/>
            <person name="Shenoy N."/>
            <person name="Sisk P."/>
            <person name="Stolte C."/>
            <person name="Sykes S."/>
            <person name="Walk T."/>
            <person name="White J."/>
            <person name="Yandava C."/>
            <person name="Haas B."/>
            <person name="Nusbaum C."/>
            <person name="Birren B."/>
        </authorList>
    </citation>
    <scope>NUCLEOTIDE SEQUENCE</scope>
    <source>
        <strain evidence="1">ATCC 64411</strain>
    </source>
</reference>
<protein>
    <submittedName>
        <fullName evidence="1 2">Uncharacterized protein</fullName>
    </submittedName>
</protein>
<organism evidence="2 3">
    <name type="scientific">Magnaporthiopsis poae (strain ATCC 64411 / 73-15)</name>
    <name type="common">Kentucky bluegrass fungus</name>
    <name type="synonym">Magnaporthe poae</name>
    <dbReference type="NCBI Taxonomy" id="644358"/>
    <lineage>
        <taxon>Eukaryota</taxon>
        <taxon>Fungi</taxon>
        <taxon>Dikarya</taxon>
        <taxon>Ascomycota</taxon>
        <taxon>Pezizomycotina</taxon>
        <taxon>Sordariomycetes</taxon>
        <taxon>Sordariomycetidae</taxon>
        <taxon>Magnaporthales</taxon>
        <taxon>Magnaporthaceae</taxon>
        <taxon>Magnaporthiopsis</taxon>
    </lineage>
</organism>
<proteinExistence type="predicted"/>
<dbReference type="EMBL" id="ADBL01001990">
    <property type="status" value="NOT_ANNOTATED_CDS"/>
    <property type="molecule type" value="Genomic_DNA"/>
</dbReference>
<sequence>MRFHLEVLRCRQSAIEMFLPTLSPWPSWIYRLALWRRGYYPAGAQGRYCWCWWSRAGSAGTPASTVSAPAARRAFGVPESARGGP</sequence>
<dbReference type="EMBL" id="GL876972">
    <property type="protein sequence ID" value="KLU89270.1"/>
    <property type="molecule type" value="Genomic_DNA"/>
</dbReference>
<reference evidence="3" key="1">
    <citation type="submission" date="2010-05" db="EMBL/GenBank/DDBJ databases">
        <title>The genome sequence of Magnaporthe poae strain ATCC 64411.</title>
        <authorList>
            <person name="Ma L.-J."/>
            <person name="Dead R."/>
            <person name="Young S."/>
            <person name="Zeng Q."/>
            <person name="Koehrsen M."/>
            <person name="Alvarado L."/>
            <person name="Berlin A."/>
            <person name="Chapman S.B."/>
            <person name="Chen Z."/>
            <person name="Freedman E."/>
            <person name="Gellesch M."/>
            <person name="Goldberg J."/>
            <person name="Griggs A."/>
            <person name="Gujja S."/>
            <person name="Heilman E.R."/>
            <person name="Heiman D."/>
            <person name="Hepburn T."/>
            <person name="Howarth C."/>
            <person name="Jen D."/>
            <person name="Larson L."/>
            <person name="Mehta T."/>
            <person name="Neiman D."/>
            <person name="Pearson M."/>
            <person name="Roberts A."/>
            <person name="Saif S."/>
            <person name="Shea T."/>
            <person name="Shenoy N."/>
            <person name="Sisk P."/>
            <person name="Stolte C."/>
            <person name="Sykes S."/>
            <person name="Walk T."/>
            <person name="White J."/>
            <person name="Yandava C."/>
            <person name="Haas B."/>
            <person name="Nusbaum C."/>
            <person name="Birren B."/>
        </authorList>
    </citation>
    <scope>NUCLEOTIDE SEQUENCE [LARGE SCALE GENOMIC DNA]</scope>
    <source>
        <strain evidence="3">ATCC 64411 / 73-15</strain>
    </source>
</reference>
<dbReference type="AlphaFoldDB" id="A0A0C4E6U7"/>